<keyword evidence="4 6" id="KW-0269">Exonuclease</keyword>
<dbReference type="PANTHER" id="PTHR11046:SF0">
    <property type="entry name" value="OLIGORIBONUCLEASE, MITOCHONDRIAL"/>
    <property type="match status" value="1"/>
</dbReference>
<organism evidence="8 9">
    <name type="scientific">Klebsiella pneumoniae 30684/NJST258_2</name>
    <dbReference type="NCBI Taxonomy" id="1420013"/>
    <lineage>
        <taxon>Bacteria</taxon>
        <taxon>Pseudomonadati</taxon>
        <taxon>Pseudomonadota</taxon>
        <taxon>Gammaproteobacteria</taxon>
        <taxon>Enterobacterales</taxon>
        <taxon>Enterobacteriaceae</taxon>
        <taxon>Klebsiella/Raoultella group</taxon>
        <taxon>Klebsiella</taxon>
        <taxon>Klebsiella pneumoniae complex</taxon>
    </lineage>
</organism>
<dbReference type="InterPro" id="IPR012337">
    <property type="entry name" value="RNaseH-like_sf"/>
</dbReference>
<dbReference type="PANTHER" id="PTHR11046">
    <property type="entry name" value="OLIGORIBONUCLEASE, MITOCHONDRIAL"/>
    <property type="match status" value="1"/>
</dbReference>
<dbReference type="GO" id="GO:0006259">
    <property type="term" value="P:DNA metabolic process"/>
    <property type="evidence" value="ECO:0007669"/>
    <property type="project" value="UniProtKB-ARBA"/>
</dbReference>
<dbReference type="Gene3D" id="3.30.420.10">
    <property type="entry name" value="Ribonuclease H-like superfamily/Ribonuclease H"/>
    <property type="match status" value="1"/>
</dbReference>
<keyword evidence="2 6" id="KW-0540">Nuclease</keyword>
<proteinExistence type="inferred from homology"/>
<dbReference type="FunFam" id="3.30.420.10:FF:000003">
    <property type="entry name" value="Oligoribonuclease"/>
    <property type="match status" value="1"/>
</dbReference>
<dbReference type="HOGENOM" id="CLU_064761_2_0_6"/>
<evidence type="ECO:0000256" key="4">
    <source>
        <dbReference type="ARBA" id="ARBA00022839"/>
    </source>
</evidence>
<keyword evidence="6" id="KW-0963">Cytoplasm</keyword>
<name>W8V1I5_KLEPN</name>
<evidence type="ECO:0000313" key="9">
    <source>
        <dbReference type="Proteomes" id="UP000019586"/>
    </source>
</evidence>
<feature type="domain" description="Exonuclease" evidence="7">
    <location>
        <begin position="25"/>
        <end position="198"/>
    </location>
</feature>
<gene>
    <name evidence="6" type="primary">orn</name>
    <name evidence="8" type="ORF">KPNJ2_05016</name>
</gene>
<evidence type="ECO:0000259" key="7">
    <source>
        <dbReference type="SMART" id="SM00479"/>
    </source>
</evidence>
<dbReference type="InterPro" id="IPR013520">
    <property type="entry name" value="Ribonucl_H"/>
</dbReference>
<dbReference type="GO" id="GO:0000175">
    <property type="term" value="F:3'-5'-RNA exonuclease activity"/>
    <property type="evidence" value="ECO:0007669"/>
    <property type="project" value="InterPro"/>
</dbReference>
<dbReference type="InterPro" id="IPR022894">
    <property type="entry name" value="Oligoribonuclease"/>
</dbReference>
<evidence type="ECO:0000256" key="2">
    <source>
        <dbReference type="ARBA" id="ARBA00022722"/>
    </source>
</evidence>
<sequence>MIHAILDEYSHARRVENSMSANENNLIWIDLEMTGLDPERDRIIEIATLVTDANLNILAEGPTIAVHQSDAQLALMDEWNVRTHTGSGLVDRVKASTVSEHDAELATIEFLKQWVPAGKSPICGNSIGQDRRFLFKYMPQLEAYFHYRYLDVSTLKELARRWKPEILDGFKKQGTHQAMDDIRESVAELAYYREHFIKL</sequence>
<keyword evidence="3 6" id="KW-0378">Hydrolase</keyword>
<dbReference type="Pfam" id="PF00929">
    <property type="entry name" value="RNase_T"/>
    <property type="match status" value="1"/>
</dbReference>
<dbReference type="HAMAP" id="MF_00045">
    <property type="entry name" value="Oligoribonuclease"/>
    <property type="match status" value="1"/>
</dbReference>
<dbReference type="PATRIC" id="fig|1420013.3.peg.4702"/>
<comment type="similarity">
    <text evidence="1 6">Belongs to the oligoribonuclease family.</text>
</comment>
<dbReference type="EC" id="3.1.-.-" evidence="6"/>
<dbReference type="SUPFAM" id="SSF53098">
    <property type="entry name" value="Ribonuclease H-like"/>
    <property type="match status" value="1"/>
</dbReference>
<comment type="function">
    <text evidence="6">3'-to-5' exoribonuclease specific for small oligoribonucleotides.</text>
</comment>
<dbReference type="GO" id="GO:0005737">
    <property type="term" value="C:cytoplasm"/>
    <property type="evidence" value="ECO:0007669"/>
    <property type="project" value="UniProtKB-SubCell"/>
</dbReference>
<comment type="subcellular location">
    <subcellularLocation>
        <location evidence="6">Cytoplasm</location>
    </subcellularLocation>
</comment>
<evidence type="ECO:0000256" key="3">
    <source>
        <dbReference type="ARBA" id="ARBA00022801"/>
    </source>
</evidence>
<dbReference type="Proteomes" id="UP000019586">
    <property type="component" value="Chromosome"/>
</dbReference>
<dbReference type="AlphaFoldDB" id="W8V1I5"/>
<feature type="active site" evidence="6">
    <location>
        <position position="147"/>
    </location>
</feature>
<dbReference type="CDD" id="cd06135">
    <property type="entry name" value="Orn"/>
    <property type="match status" value="1"/>
</dbReference>
<evidence type="ECO:0000313" key="8">
    <source>
        <dbReference type="EMBL" id="AHM81788.1"/>
    </source>
</evidence>
<dbReference type="EMBL" id="CP006918">
    <property type="protein sequence ID" value="AHM81788.1"/>
    <property type="molecule type" value="Genomic_DNA"/>
</dbReference>
<evidence type="ECO:0000256" key="1">
    <source>
        <dbReference type="ARBA" id="ARBA00009921"/>
    </source>
</evidence>
<dbReference type="SMART" id="SM00479">
    <property type="entry name" value="EXOIII"/>
    <property type="match status" value="1"/>
</dbReference>
<dbReference type="NCBIfam" id="NF003765">
    <property type="entry name" value="PRK05359.1"/>
    <property type="match status" value="1"/>
</dbReference>
<reference evidence="8 9" key="1">
    <citation type="journal article" date="2014" name="Proc. Natl. Acad. Sci. U.S.A.">
        <title>Molecular dissection of the evolution of carbapenem-resistant multilocus sequence type 258 Klebsiella pneumoniae.</title>
        <authorList>
            <person name="Deleo F.R."/>
            <person name="Chen L."/>
            <person name="Porcella S.F."/>
            <person name="Martens C.A."/>
            <person name="Kobayashi S.D."/>
            <person name="Porter A.R."/>
            <person name="Chavda K.D."/>
            <person name="Jacobs M.R."/>
            <person name="Mathema B."/>
            <person name="Olsen R.J."/>
            <person name="Bonomo R.A."/>
            <person name="Musser J.M."/>
            <person name="Kreiswirth B.N."/>
        </authorList>
    </citation>
    <scope>NUCLEOTIDE SEQUENCE [LARGE SCALE GENOMIC DNA]</scope>
    <source>
        <strain evidence="8">30684/NJST258_2</strain>
    </source>
</reference>
<protein>
    <recommendedName>
        <fullName evidence="5 6">Oligoribonuclease</fullName>
        <ecNumber evidence="6">3.1.-.-</ecNumber>
    </recommendedName>
</protein>
<dbReference type="KEGG" id="kps:KPNJ2_05016"/>
<evidence type="ECO:0000256" key="5">
    <source>
        <dbReference type="ARBA" id="ARBA00070964"/>
    </source>
</evidence>
<accession>W8V1I5</accession>
<evidence type="ECO:0000256" key="6">
    <source>
        <dbReference type="HAMAP-Rule" id="MF_00045"/>
    </source>
</evidence>
<dbReference type="GO" id="GO:0003676">
    <property type="term" value="F:nucleic acid binding"/>
    <property type="evidence" value="ECO:0007669"/>
    <property type="project" value="InterPro"/>
</dbReference>
<dbReference type="InterPro" id="IPR036397">
    <property type="entry name" value="RNaseH_sf"/>
</dbReference>